<dbReference type="Gene3D" id="2.30.30.350">
    <property type="entry name" value="mobile metagenome of vibrio cholerae. Integron cassette protein vch_cass4"/>
    <property type="match status" value="1"/>
</dbReference>
<dbReference type="InParanoid" id="Q02BL7"/>
<dbReference type="OrthoDB" id="7597336at2"/>
<dbReference type="eggNOG" id="ENOG502ZG6Z">
    <property type="taxonomic scope" value="Bacteria"/>
</dbReference>
<name>Q02BL7_SOLUE</name>
<reference evidence="1" key="1">
    <citation type="submission" date="2006-10" db="EMBL/GenBank/DDBJ databases">
        <title>Complete sequence of Solibacter usitatus Ellin6076.</title>
        <authorList>
            <consortium name="US DOE Joint Genome Institute"/>
            <person name="Copeland A."/>
            <person name="Lucas S."/>
            <person name="Lapidus A."/>
            <person name="Barry K."/>
            <person name="Detter J.C."/>
            <person name="Glavina del Rio T."/>
            <person name="Hammon N."/>
            <person name="Israni S."/>
            <person name="Dalin E."/>
            <person name="Tice H."/>
            <person name="Pitluck S."/>
            <person name="Thompson L.S."/>
            <person name="Brettin T."/>
            <person name="Bruce D."/>
            <person name="Han C."/>
            <person name="Tapia R."/>
            <person name="Gilna P."/>
            <person name="Schmutz J."/>
            <person name="Larimer F."/>
            <person name="Land M."/>
            <person name="Hauser L."/>
            <person name="Kyrpides N."/>
            <person name="Mikhailova N."/>
            <person name="Janssen P.H."/>
            <person name="Kuske C.R."/>
            <person name="Richardson P."/>
        </authorList>
    </citation>
    <scope>NUCLEOTIDE SEQUENCE</scope>
    <source>
        <strain evidence="1">Ellin6076</strain>
    </source>
</reference>
<dbReference type="HOGENOM" id="CLU_1721147_0_0_0"/>
<accession>Q02BL7</accession>
<dbReference type="AlphaFoldDB" id="Q02BL7"/>
<protein>
    <submittedName>
        <fullName evidence="1">Uncharacterized protein</fullName>
    </submittedName>
</protein>
<organism evidence="1">
    <name type="scientific">Solibacter usitatus (strain Ellin6076)</name>
    <dbReference type="NCBI Taxonomy" id="234267"/>
    <lineage>
        <taxon>Bacteria</taxon>
        <taxon>Pseudomonadati</taxon>
        <taxon>Acidobacteriota</taxon>
        <taxon>Terriglobia</taxon>
        <taxon>Bryobacterales</taxon>
        <taxon>Solibacteraceae</taxon>
        <taxon>Candidatus Solibacter</taxon>
    </lineage>
</organism>
<dbReference type="KEGG" id="sus:Acid_0541"/>
<dbReference type="EMBL" id="CP000473">
    <property type="protein sequence ID" value="ABJ81549.1"/>
    <property type="molecule type" value="Genomic_DNA"/>
</dbReference>
<proteinExistence type="predicted"/>
<evidence type="ECO:0000313" key="1">
    <source>
        <dbReference type="EMBL" id="ABJ81549.1"/>
    </source>
</evidence>
<gene>
    <name evidence="1" type="ordered locus">Acid_0541</name>
</gene>
<sequence>MTDNDLNDAAEAERLGDLAAAGQPAAAHYREAQSLLLPAGAVWTDRAAYDQRMEAFERIQQKIYALEVQTEPLTVWDFSPGLVVRVCQSFRDYDGQEIHAGEVLHFLGSTYFPYDSGHTLTFQEKVIRLAGVVDEHELIIANAGNAWFQPQN</sequence>